<dbReference type="STRING" id="1214573.A0A0G2F963"/>
<reference evidence="2 3" key="1">
    <citation type="submission" date="2015-05" db="EMBL/GenBank/DDBJ databases">
        <title>Distinctive expansion of gene families associated with plant cell wall degradation and secondary metabolism in the genomes of grapevine trunk pathogens.</title>
        <authorList>
            <person name="Lawrence D.P."/>
            <person name="Travadon R."/>
            <person name="Rolshausen P.E."/>
            <person name="Baumgartner K."/>
        </authorList>
    </citation>
    <scope>NUCLEOTIDE SEQUENCE [LARGE SCALE GENOMIC DNA]</scope>
    <source>
        <strain evidence="2">DA912</strain>
    </source>
</reference>
<feature type="region of interest" description="Disordered" evidence="1">
    <location>
        <begin position="250"/>
        <end position="301"/>
    </location>
</feature>
<dbReference type="OrthoDB" id="5394233at2759"/>
<organism evidence="2 3">
    <name type="scientific">Diaporthe ampelina</name>
    <dbReference type="NCBI Taxonomy" id="1214573"/>
    <lineage>
        <taxon>Eukaryota</taxon>
        <taxon>Fungi</taxon>
        <taxon>Dikarya</taxon>
        <taxon>Ascomycota</taxon>
        <taxon>Pezizomycotina</taxon>
        <taxon>Sordariomycetes</taxon>
        <taxon>Sordariomycetidae</taxon>
        <taxon>Diaporthales</taxon>
        <taxon>Diaporthaceae</taxon>
        <taxon>Diaporthe</taxon>
    </lineage>
</organism>
<sequence>MIAGPLIHNARKKRQIIEHHMSIRSIEPETRNKDIHGPMGFSAALGGATMVFGSLGAEFLAIDTVTNIVSHAAIDAGVAAAEDNHSQREHEKETDKAGARIVLLEAIDETTLSELEVDLEYAVVEMDNPETWIDPVERGESGAAASPAATKRMSRTFELPADLDSLVRRHSTRFTRRSVQRGSSVRYSQYSFVKGEDKLSTASTATLRKPASQVTLRTRASSTCLLPSNPHSGKRAVQSHDDLTAESLKNHPYTHPLRRPSSNASLLPAYSPTDTGSAPAYVTTRSAKESHSPSPSIRGRHLEAWVDEKRRSVDHIAHSRHPSSLPFSPTDAYSPKGNWPAEEATRYQPQDHDLHTRQQQGRPSRGAPTAQHTAAHDNTNGAPNALLEPRPSSRGSPFRSTMHRSSSGSVSSALSRTGSMALSAHEGMKKVGYLGLEPATKLAVGGSLLMVGVRPSVQRRYLDKAGGKMGLRVEEKGNNGFTGMGWELGKGEEKQKRVNEDDDCRDYI</sequence>
<accession>A0A0G2F963</accession>
<gene>
    <name evidence="2" type="ORF">UCDDA912_g08830</name>
</gene>
<feature type="compositionally biased region" description="Low complexity" evidence="1">
    <location>
        <begin position="389"/>
        <end position="413"/>
    </location>
</feature>
<evidence type="ECO:0000256" key="1">
    <source>
        <dbReference type="SAM" id="MobiDB-lite"/>
    </source>
</evidence>
<dbReference type="EMBL" id="LCUC01000405">
    <property type="protein sequence ID" value="KKY31227.1"/>
    <property type="molecule type" value="Genomic_DNA"/>
</dbReference>
<feature type="region of interest" description="Disordered" evidence="1">
    <location>
        <begin position="316"/>
        <end position="413"/>
    </location>
</feature>
<reference evidence="2 3" key="2">
    <citation type="submission" date="2015-05" db="EMBL/GenBank/DDBJ databases">
        <authorList>
            <person name="Morales-Cruz A."/>
            <person name="Amrine K.C."/>
            <person name="Cantu D."/>
        </authorList>
    </citation>
    <scope>NUCLEOTIDE SEQUENCE [LARGE SCALE GENOMIC DNA]</scope>
    <source>
        <strain evidence="2">DA912</strain>
    </source>
</reference>
<keyword evidence="3" id="KW-1185">Reference proteome</keyword>
<comment type="caution">
    <text evidence="2">The sequence shown here is derived from an EMBL/GenBank/DDBJ whole genome shotgun (WGS) entry which is preliminary data.</text>
</comment>
<name>A0A0G2F963_9PEZI</name>
<feature type="compositionally biased region" description="Basic and acidic residues" evidence="1">
    <location>
        <begin position="343"/>
        <end position="356"/>
    </location>
</feature>
<proteinExistence type="predicted"/>
<dbReference type="AlphaFoldDB" id="A0A0G2F963"/>
<feature type="compositionally biased region" description="Polar residues" evidence="1">
    <location>
        <begin position="370"/>
        <end position="382"/>
    </location>
</feature>
<dbReference type="Proteomes" id="UP000034680">
    <property type="component" value="Unassembled WGS sequence"/>
</dbReference>
<protein>
    <submittedName>
        <fullName evidence="2">Uncharacterized protein</fullName>
    </submittedName>
</protein>
<evidence type="ECO:0000313" key="2">
    <source>
        <dbReference type="EMBL" id="KKY31227.1"/>
    </source>
</evidence>
<evidence type="ECO:0000313" key="3">
    <source>
        <dbReference type="Proteomes" id="UP000034680"/>
    </source>
</evidence>